<keyword evidence="4" id="KW-0812">Transmembrane</keyword>
<feature type="domain" description="BIG2" evidence="6">
    <location>
        <begin position="377"/>
        <end position="449"/>
    </location>
</feature>
<evidence type="ECO:0000313" key="8">
    <source>
        <dbReference type="Proteomes" id="UP001208567"/>
    </source>
</evidence>
<evidence type="ECO:0000256" key="4">
    <source>
        <dbReference type="SAM" id="Phobius"/>
    </source>
</evidence>
<keyword evidence="4" id="KW-0472">Membrane</keyword>
<feature type="signal peptide" evidence="5">
    <location>
        <begin position="1"/>
        <end position="31"/>
    </location>
</feature>
<dbReference type="Pfam" id="PF02278">
    <property type="entry name" value="Lyase_8"/>
    <property type="match status" value="1"/>
</dbReference>
<feature type="domain" description="BIG2" evidence="6">
    <location>
        <begin position="1247"/>
        <end position="1324"/>
    </location>
</feature>
<organism evidence="7 8">
    <name type="scientific">Clostridium omnivorum</name>
    <dbReference type="NCBI Taxonomy" id="1604902"/>
    <lineage>
        <taxon>Bacteria</taxon>
        <taxon>Bacillati</taxon>
        <taxon>Bacillota</taxon>
        <taxon>Clostridia</taxon>
        <taxon>Eubacteriales</taxon>
        <taxon>Clostridiaceae</taxon>
        <taxon>Clostridium</taxon>
    </lineage>
</organism>
<evidence type="ECO:0000259" key="6">
    <source>
        <dbReference type="SMART" id="SM00635"/>
    </source>
</evidence>
<keyword evidence="4" id="KW-1133">Transmembrane helix</keyword>
<dbReference type="Gene3D" id="1.50.10.100">
    <property type="entry name" value="Chondroitin AC/alginate lyase"/>
    <property type="match status" value="1"/>
</dbReference>
<dbReference type="InterPro" id="IPR038970">
    <property type="entry name" value="Lyase_8"/>
</dbReference>
<sequence>MKFKKSISMALILSMVTTLVPLTFRGTSAKAASQLIVNGGFETTGGGGNSKYWSNPSIIAPSWTASTSPSTPAANSPMISVVNDIVHSGNNALKIAPPSAYPSNTTRLFLGQVVNLPAGSAGKKFRASVWMKTEGVTGNTIGFRFQKYTGKDASGTQIKSSDVSKSGTMDWTLVNNDQIIDDTCQSVKISVIHGTSAAAQGTAWVDDINLQEIIDNITLPEGSISLAAGSSYTLAPSYTPAAATKDMIWTSSDSSVAEVDNNGVISALKVGTSRITGTSSVDPTKTVFCDVNVVGVPVEGITLDKDNVNIDMGSTSTITATIAPSNASDKTVLWSSDNTSVASVDNNGVITGLKPGTATVTATSSSDSSKKAACTVNVNGLVLDKSSAAVSNGKDVLLTAAVMPKTNLVWESSNKDIATVQDGLVKTIEPGSAVITVKTEDNKYTASFNLTVEPYTSDEFDSLRVKYAASLLGGSNYDINDPATKALVDSIAASAQSFWSSMDPTGTYLWSDIPGIVQGGAKRKTSEVTTNYNRLLTMAKAYLMEGSSLKGNTQLLRDTLRGLEWMNKNLYNSNITLPMFVGDNGTGDGNWYAFVIGSPKVLNNLVSMLYDYLSDDQVNRYEMAVRNFVSDPTWYMDSYGRRVTSTGGNLSDTCKVAVVNGINTKDADFIAAGRDALSGNFKLVTSGEGIYSDGSFIQHVFVPYNNTYGQVLLQGIGDILSILSGSSWQIKDPSINNIYNWLETGIAPLMYKGSAMDMASGRAISRGGYQDHDIGASLINVFIQFSQFTPEPYASKFKSLVKYWIQQDTYRDYVSNCTDIILKSQVLDILNDPSITPAKELTGQFNYPNMDRVVHRDPLYSIAISMYSKRVSNYETMNGENLKGWHTSDGMTYLYNGDLGNFANDYWATVDPYRLPGTTVDKLPQPTAANDQTASKITSPQSWVGGTSLGSYGTAGMFLDKLYMNSTGTITNKLNMNLQAKKSWFMFGKEVVALGAGINSTDNRTIETIVDNRKISDTGDNKLTVDGTVKLNNLGDSEVMSNVKWMHLAGSMPNSDVGYYFPRGENINALREARTGAWSDININGSKTPITRNYVTTWLDHGANPNNAEYSYVLLPGMSPNEVEQYSKNADVTILSNTPDVQAAKKNSLNLLAANFWNDAVQTVDYITVNKKASILSQKTDGYLDISVSDPTMMNTGTIEVDINEPNLVPEKIDSRIVVTASGDKTHISVDVNNAAGKAIIGKFRKSVIGLTLDKTSADMNIGDTISLKASIVPADAANQSVVWTSSDNSVAAVDANGIVKALKQGTADITATSQDGGFTAVCRVNVIKPYEYQGELIDNTLNKIVEAIKNTSLKTVFVDAAKNKKAEKALFNAIKNIDKSITFIQDKIQWTFNGKDINGDIKDIDLSVNIAPLKSTNSHNKAAIGNKVNGSEAFVISFAENGKLPGIAKVKVKLDSNWLSGKDKNSLFVYYYNEAENKIELIDKNLKVDENGYIEFSITHNSDYFVVDKEIQTVISNTPNTATDKKSETIVDKKSDTSSTLPKAGSLVDFKLTQAIGVISILIGSLFIIIENTRKKSC</sequence>
<dbReference type="Pfam" id="PF02368">
    <property type="entry name" value="Big_2"/>
    <property type="match status" value="3"/>
</dbReference>
<dbReference type="Gene3D" id="2.70.98.10">
    <property type="match status" value="1"/>
</dbReference>
<dbReference type="SMART" id="SM00635">
    <property type="entry name" value="BID_2"/>
    <property type="match status" value="4"/>
</dbReference>
<feature type="domain" description="BIG2" evidence="6">
    <location>
        <begin position="297"/>
        <end position="375"/>
    </location>
</feature>
<dbReference type="InterPro" id="IPR012970">
    <property type="entry name" value="Lyase_8_alpha_N"/>
</dbReference>
<dbReference type="InterPro" id="IPR008964">
    <property type="entry name" value="Invasin/intimin_cell_adhesion"/>
</dbReference>
<dbReference type="InterPro" id="IPR014718">
    <property type="entry name" value="GH-type_carb-bd"/>
</dbReference>
<dbReference type="PANTHER" id="PTHR38481">
    <property type="entry name" value="HYALURONATE LYASE"/>
    <property type="match status" value="1"/>
</dbReference>
<dbReference type="InterPro" id="IPR011013">
    <property type="entry name" value="Gal_mutarotase_sf_dom"/>
</dbReference>
<dbReference type="InterPro" id="IPR003343">
    <property type="entry name" value="Big_2"/>
</dbReference>
<feature type="transmembrane region" description="Helical" evidence="4">
    <location>
        <begin position="1553"/>
        <end position="1571"/>
    </location>
</feature>
<proteinExistence type="inferred from homology"/>
<evidence type="ECO:0000256" key="5">
    <source>
        <dbReference type="SAM" id="SignalP"/>
    </source>
</evidence>
<dbReference type="SUPFAM" id="SSF48230">
    <property type="entry name" value="Chondroitin AC/alginate lyase"/>
    <property type="match status" value="1"/>
</dbReference>
<dbReference type="Gene3D" id="2.60.220.10">
    <property type="entry name" value="Polysaccharide lyase family 8-like, C-terminal"/>
    <property type="match status" value="1"/>
</dbReference>
<dbReference type="SUPFAM" id="SSF49863">
    <property type="entry name" value="Hyaluronate lyase-like, C-terminal domain"/>
    <property type="match status" value="1"/>
</dbReference>
<comment type="similarity">
    <text evidence="1">Belongs to the polysaccharide lyase 8 family.</text>
</comment>
<feature type="chain" id="PRO_5047204513" description="BIG2 domain-containing protein" evidence="5">
    <location>
        <begin position="32"/>
        <end position="1579"/>
    </location>
</feature>
<evidence type="ECO:0000256" key="1">
    <source>
        <dbReference type="ARBA" id="ARBA00006699"/>
    </source>
</evidence>
<evidence type="ECO:0000313" key="7">
    <source>
        <dbReference type="EMBL" id="GLC30896.1"/>
    </source>
</evidence>
<reference evidence="7 8" key="1">
    <citation type="journal article" date="2024" name="Int. J. Syst. Evol. Microbiol.">
        <title>Clostridium omnivorum sp. nov., isolated from anoxic soil under the treatment of reductive soil disinfestation.</title>
        <authorList>
            <person name="Ueki A."/>
            <person name="Tonouchi A."/>
            <person name="Kaku N."/>
            <person name="Honma S."/>
            <person name="Ueki K."/>
        </authorList>
    </citation>
    <scope>NUCLEOTIDE SEQUENCE [LARGE SCALE GENOMIC DNA]</scope>
    <source>
        <strain evidence="7 8">E14</strain>
    </source>
</reference>
<evidence type="ECO:0000256" key="3">
    <source>
        <dbReference type="ARBA" id="ARBA00023239"/>
    </source>
</evidence>
<dbReference type="CDD" id="cd01083">
    <property type="entry name" value="GAG_Lyase"/>
    <property type="match status" value="1"/>
</dbReference>
<dbReference type="EMBL" id="BRXR01000001">
    <property type="protein sequence ID" value="GLC30896.1"/>
    <property type="molecule type" value="Genomic_DNA"/>
</dbReference>
<dbReference type="Pfam" id="PF08124">
    <property type="entry name" value="Lyase_8_N"/>
    <property type="match status" value="1"/>
</dbReference>
<dbReference type="InterPro" id="IPR004103">
    <property type="entry name" value="Lyase_8_C"/>
</dbReference>
<dbReference type="Pfam" id="PF02884">
    <property type="entry name" value="Lyase_8_C"/>
    <property type="match status" value="1"/>
</dbReference>
<dbReference type="InterPro" id="IPR008929">
    <property type="entry name" value="Chondroitin_lyas"/>
</dbReference>
<dbReference type="Gene3D" id="2.60.120.260">
    <property type="entry name" value="Galactose-binding domain-like"/>
    <property type="match status" value="1"/>
</dbReference>
<keyword evidence="3" id="KW-0456">Lyase</keyword>
<protein>
    <recommendedName>
        <fullName evidence="6">BIG2 domain-containing protein</fullName>
    </recommendedName>
</protein>
<accession>A0ABQ5N6Q8</accession>
<dbReference type="Proteomes" id="UP001208567">
    <property type="component" value="Unassembled WGS sequence"/>
</dbReference>
<dbReference type="PANTHER" id="PTHR38481:SF1">
    <property type="entry name" value="HYALURONATE LYASE"/>
    <property type="match status" value="1"/>
</dbReference>
<comment type="caution">
    <text evidence="7">The sequence shown here is derived from an EMBL/GenBank/DDBJ whole genome shotgun (WGS) entry which is preliminary data.</text>
</comment>
<name>A0ABQ5N6Q8_9CLOT</name>
<dbReference type="InterPro" id="IPR003159">
    <property type="entry name" value="Lyase_8_central_dom"/>
</dbReference>
<dbReference type="SUPFAM" id="SSF49373">
    <property type="entry name" value="Invasin/intimin cell-adhesion fragments"/>
    <property type="match status" value="4"/>
</dbReference>
<feature type="domain" description="BIG2" evidence="6">
    <location>
        <begin position="213"/>
        <end position="289"/>
    </location>
</feature>
<dbReference type="InterPro" id="IPR011071">
    <property type="entry name" value="Lyase_8-like_C"/>
</dbReference>
<dbReference type="Gene3D" id="2.60.40.1080">
    <property type="match status" value="4"/>
</dbReference>
<keyword evidence="2 5" id="KW-0732">Signal</keyword>
<dbReference type="RefSeq" id="WP_264850173.1">
    <property type="nucleotide sequence ID" value="NZ_BRXR01000001.1"/>
</dbReference>
<keyword evidence="8" id="KW-1185">Reference proteome</keyword>
<gene>
    <name evidence="7" type="ORF">bsdE14_23060</name>
</gene>
<evidence type="ECO:0000256" key="2">
    <source>
        <dbReference type="ARBA" id="ARBA00022729"/>
    </source>
</evidence>
<dbReference type="SUPFAM" id="SSF74650">
    <property type="entry name" value="Galactose mutarotase-like"/>
    <property type="match status" value="1"/>
</dbReference>